<accession>A0A0F9WDJ9</accession>
<dbReference type="AlphaFoldDB" id="A0A0F9WDJ9"/>
<name>A0A0F9WDJ9_9ZZZZ</name>
<evidence type="ECO:0000313" key="2">
    <source>
        <dbReference type="EMBL" id="KKN76288.1"/>
    </source>
</evidence>
<protein>
    <submittedName>
        <fullName evidence="2">Uncharacterized protein</fullName>
    </submittedName>
</protein>
<feature type="region of interest" description="Disordered" evidence="1">
    <location>
        <begin position="1"/>
        <end position="31"/>
    </location>
</feature>
<evidence type="ECO:0000256" key="1">
    <source>
        <dbReference type="SAM" id="MobiDB-lite"/>
    </source>
</evidence>
<reference evidence="2" key="1">
    <citation type="journal article" date="2015" name="Nature">
        <title>Complex archaea that bridge the gap between prokaryotes and eukaryotes.</title>
        <authorList>
            <person name="Spang A."/>
            <person name="Saw J.H."/>
            <person name="Jorgensen S.L."/>
            <person name="Zaremba-Niedzwiedzka K."/>
            <person name="Martijn J."/>
            <person name="Lind A.E."/>
            <person name="van Eijk R."/>
            <person name="Schleper C."/>
            <person name="Guy L."/>
            <person name="Ettema T.J."/>
        </authorList>
    </citation>
    <scope>NUCLEOTIDE SEQUENCE</scope>
</reference>
<gene>
    <name evidence="2" type="ORF">LCGC14_0371400</name>
</gene>
<dbReference type="EMBL" id="LAZR01000297">
    <property type="protein sequence ID" value="KKN76288.1"/>
    <property type="molecule type" value="Genomic_DNA"/>
</dbReference>
<organism evidence="2">
    <name type="scientific">marine sediment metagenome</name>
    <dbReference type="NCBI Taxonomy" id="412755"/>
    <lineage>
        <taxon>unclassified sequences</taxon>
        <taxon>metagenomes</taxon>
        <taxon>ecological metagenomes</taxon>
    </lineage>
</organism>
<proteinExistence type="predicted"/>
<feature type="compositionally biased region" description="Basic and acidic residues" evidence="1">
    <location>
        <begin position="8"/>
        <end position="22"/>
    </location>
</feature>
<comment type="caution">
    <text evidence="2">The sequence shown here is derived from an EMBL/GenBank/DDBJ whole genome shotgun (WGS) entry which is preliminary data.</text>
</comment>
<sequence>MVILGGDENERGNPDEGIRVMDSDVETGEGSDAYGNIIYERQDGIIRAWTSSRPDRKKLRDDLVYIIENSGENVLITGWGVINFLDYHAFEIRLRRCEA</sequence>